<feature type="binding site" evidence="30">
    <location>
        <begin position="557"/>
        <end position="560"/>
    </location>
    <ligand>
        <name>GTP</name>
        <dbReference type="ChEBI" id="CHEBI:37565"/>
    </ligand>
</feature>
<evidence type="ECO:0000256" key="12">
    <source>
        <dbReference type="ARBA" id="ARBA00022687"/>
    </source>
</evidence>
<keyword evidence="26 32" id="KW-0413">Isomerase</keyword>
<keyword evidence="18" id="KW-0653">Protein transport</keyword>
<dbReference type="GO" id="GO:0005615">
    <property type="term" value="C:extracellular space"/>
    <property type="evidence" value="ECO:0007669"/>
    <property type="project" value="TreeGrafter"/>
</dbReference>
<dbReference type="GO" id="GO:0005125">
    <property type="term" value="F:cytokine activity"/>
    <property type="evidence" value="ECO:0007669"/>
    <property type="project" value="TreeGrafter"/>
</dbReference>
<dbReference type="SMART" id="SM00097">
    <property type="entry name" value="WNT1"/>
    <property type="match status" value="1"/>
</dbReference>
<dbReference type="Pfam" id="PF00025">
    <property type="entry name" value="Arf"/>
    <property type="match status" value="1"/>
</dbReference>
<evidence type="ECO:0000256" key="15">
    <source>
        <dbReference type="ARBA" id="ARBA00022729"/>
    </source>
</evidence>
<evidence type="ECO:0000256" key="27">
    <source>
        <dbReference type="ARBA" id="ARBA00023288"/>
    </source>
</evidence>
<dbReference type="InterPro" id="IPR013302">
    <property type="entry name" value="Wnt10"/>
</dbReference>
<dbReference type="GO" id="GO:0060070">
    <property type="term" value="P:canonical Wnt signaling pathway"/>
    <property type="evidence" value="ECO:0007669"/>
    <property type="project" value="TreeGrafter"/>
</dbReference>
<evidence type="ECO:0000259" key="37">
    <source>
        <dbReference type="PROSITE" id="PS50059"/>
    </source>
</evidence>
<keyword evidence="16 30" id="KW-0547">Nucleotide-binding</keyword>
<keyword evidence="11" id="KW-0272">Extracellular matrix</keyword>
<keyword evidence="8" id="KW-0813">Transport</keyword>
<evidence type="ECO:0000256" key="1">
    <source>
        <dbReference type="ARBA" id="ARBA00000971"/>
    </source>
</evidence>
<evidence type="ECO:0000256" key="6">
    <source>
        <dbReference type="ARBA" id="ARBA00006577"/>
    </source>
</evidence>
<comment type="subunit">
    <text evidence="29">Interacts with IFITM5.</text>
</comment>
<keyword evidence="21 32" id="KW-0697">Rotamase</keyword>
<feature type="region of interest" description="Disordered" evidence="34">
    <location>
        <begin position="173"/>
        <end position="194"/>
    </location>
</feature>
<dbReference type="PANTHER" id="PTHR12027">
    <property type="entry name" value="WNT RELATED"/>
    <property type="match status" value="1"/>
</dbReference>
<dbReference type="GO" id="GO:0015031">
    <property type="term" value="P:protein transport"/>
    <property type="evidence" value="ECO:0007669"/>
    <property type="project" value="UniProtKB-KW"/>
</dbReference>
<dbReference type="PROSITE" id="PS50059">
    <property type="entry name" value="FKBP_PPIASE"/>
    <property type="match status" value="1"/>
</dbReference>
<dbReference type="InterPro" id="IPR043158">
    <property type="entry name" value="Wnt_C"/>
</dbReference>
<keyword evidence="9 33" id="KW-0217">Developmental protein</keyword>
<keyword evidence="31" id="KW-0460">Magnesium</keyword>
<dbReference type="GO" id="GO:0005525">
    <property type="term" value="F:GTP binding"/>
    <property type="evidence" value="ECO:0007669"/>
    <property type="project" value="UniProtKB-KW"/>
</dbReference>
<dbReference type="FunFam" id="3.40.50.300:FF:003539">
    <property type="entry name" value="ADP-ribosylation factor 1"/>
    <property type="match status" value="1"/>
</dbReference>
<comment type="similarity">
    <text evidence="6">Belongs to the FKBP-type PPIase family.</text>
</comment>
<keyword evidence="17" id="KW-0931">ER-Golgi transport</keyword>
<comment type="subcellular location">
    <subcellularLocation>
        <location evidence="4">Golgi apparatus</location>
    </subcellularLocation>
    <subcellularLocation>
        <location evidence="2">Membrane</location>
        <topology evidence="2">Single-pass membrane protein</topology>
    </subcellularLocation>
    <subcellularLocation>
        <location evidence="3 33">Secreted</location>
        <location evidence="3 33">Extracellular space</location>
        <location evidence="3 33">Extracellular matrix</location>
    </subcellularLocation>
</comment>
<dbReference type="PRINTS" id="PR01349">
    <property type="entry name" value="WNTPROTEIN"/>
</dbReference>
<protein>
    <recommendedName>
        <fullName evidence="33">Protein Wnt</fullName>
    </recommendedName>
</protein>
<dbReference type="InterPro" id="IPR001179">
    <property type="entry name" value="PPIase_FKBP_dom"/>
</dbReference>
<gene>
    <name evidence="38" type="ORF">JEQ12_014423</name>
</gene>
<dbReference type="EMBL" id="JAEMGP010000003">
    <property type="protein sequence ID" value="KAG5211994.1"/>
    <property type="molecule type" value="Genomic_DNA"/>
</dbReference>
<keyword evidence="20" id="KW-0333">Golgi apparatus</keyword>
<dbReference type="Gene3D" id="3.10.50.40">
    <property type="match status" value="1"/>
</dbReference>
<comment type="similarity">
    <text evidence="5 33">Belongs to the Wnt family.</text>
</comment>
<dbReference type="InterPro" id="IPR005225">
    <property type="entry name" value="Small_GTP-bd"/>
</dbReference>
<comment type="function">
    <text evidence="33">Ligand for members of the frizzled family of seven transmembrane receptors.</text>
</comment>
<dbReference type="PANTHER" id="PTHR12027:SF76">
    <property type="entry name" value="PROTEIN WNT-10B"/>
    <property type="match status" value="1"/>
</dbReference>
<organism evidence="38 39">
    <name type="scientific">Ovis aries</name>
    <name type="common">Sheep</name>
    <dbReference type="NCBI Taxonomy" id="9940"/>
    <lineage>
        <taxon>Eukaryota</taxon>
        <taxon>Metazoa</taxon>
        <taxon>Chordata</taxon>
        <taxon>Craniata</taxon>
        <taxon>Vertebrata</taxon>
        <taxon>Euteleostomi</taxon>
        <taxon>Mammalia</taxon>
        <taxon>Eutheria</taxon>
        <taxon>Laurasiatheria</taxon>
        <taxon>Artiodactyla</taxon>
        <taxon>Ruminantia</taxon>
        <taxon>Pecora</taxon>
        <taxon>Bovidae</taxon>
        <taxon>Caprinae</taxon>
        <taxon>Ovis</taxon>
    </lineage>
</organism>
<evidence type="ECO:0000256" key="9">
    <source>
        <dbReference type="ARBA" id="ARBA00022473"/>
    </source>
</evidence>
<keyword evidence="27" id="KW-0449">Lipoprotein</keyword>
<evidence type="ECO:0000256" key="25">
    <source>
        <dbReference type="ARBA" id="ARBA00023180"/>
    </source>
</evidence>
<dbReference type="SMART" id="SM00177">
    <property type="entry name" value="ARF"/>
    <property type="match status" value="1"/>
</dbReference>
<evidence type="ECO:0000256" key="17">
    <source>
        <dbReference type="ARBA" id="ARBA00022892"/>
    </source>
</evidence>
<evidence type="ECO:0000256" key="8">
    <source>
        <dbReference type="ARBA" id="ARBA00022448"/>
    </source>
</evidence>
<keyword evidence="15 36" id="KW-0732">Signal</keyword>
<dbReference type="PROSITE" id="PS00246">
    <property type="entry name" value="WNT1"/>
    <property type="match status" value="1"/>
</dbReference>
<keyword evidence="12 33" id="KW-0879">Wnt signaling pathway</keyword>
<evidence type="ECO:0000313" key="38">
    <source>
        <dbReference type="EMBL" id="KAG5211994.1"/>
    </source>
</evidence>
<dbReference type="InterPro" id="IPR045872">
    <property type="entry name" value="Arf1-5-like"/>
</dbReference>
<evidence type="ECO:0000256" key="24">
    <source>
        <dbReference type="ARBA" id="ARBA00023157"/>
    </source>
</evidence>
<dbReference type="CDD" id="cd04150">
    <property type="entry name" value="Arf1_5_like"/>
    <property type="match status" value="1"/>
</dbReference>
<evidence type="ECO:0000256" key="4">
    <source>
        <dbReference type="ARBA" id="ARBA00004555"/>
    </source>
</evidence>
<dbReference type="GO" id="GO:0045165">
    <property type="term" value="P:cell fate commitment"/>
    <property type="evidence" value="ECO:0007669"/>
    <property type="project" value="TreeGrafter"/>
</dbReference>
<evidence type="ECO:0000256" key="29">
    <source>
        <dbReference type="ARBA" id="ARBA00065450"/>
    </source>
</evidence>
<dbReference type="GO" id="GO:0030182">
    <property type="term" value="P:neuron differentiation"/>
    <property type="evidence" value="ECO:0007669"/>
    <property type="project" value="TreeGrafter"/>
</dbReference>
<dbReference type="PRINTS" id="PR01893">
    <property type="entry name" value="WNT10PROTEIN"/>
</dbReference>
<evidence type="ECO:0000256" key="2">
    <source>
        <dbReference type="ARBA" id="ARBA00004167"/>
    </source>
</evidence>
<reference evidence="38 39" key="1">
    <citation type="submission" date="2020-12" db="EMBL/GenBank/DDBJ databases">
        <title>De novo assembly of Tibetan sheep genome.</title>
        <authorList>
            <person name="Li X."/>
        </authorList>
    </citation>
    <scope>NUCLEOTIDE SEQUENCE [LARGE SCALE GENOMIC DNA]</scope>
    <source>
        <tissue evidence="38">Heart</tissue>
    </source>
</reference>
<feature type="chain" id="PRO_5033028407" description="Protein Wnt" evidence="36">
    <location>
        <begin position="29"/>
        <end position="766"/>
    </location>
</feature>
<evidence type="ECO:0000313" key="39">
    <source>
        <dbReference type="Proteomes" id="UP000664991"/>
    </source>
</evidence>
<feature type="binding site" evidence="31">
    <location>
        <position position="462"/>
    </location>
    <ligand>
        <name>Mg(2+)</name>
        <dbReference type="ChEBI" id="CHEBI:18420"/>
    </ligand>
</feature>
<evidence type="ECO:0000256" key="32">
    <source>
        <dbReference type="PROSITE-ProRule" id="PRU00277"/>
    </source>
</evidence>
<name>A0A836AGZ5_SHEEP</name>
<dbReference type="CDD" id="cd19356">
    <property type="entry name" value="Wnt_Wnt10b"/>
    <property type="match status" value="1"/>
</dbReference>
<evidence type="ECO:0000256" key="11">
    <source>
        <dbReference type="ARBA" id="ARBA00022530"/>
    </source>
</evidence>
<dbReference type="SUPFAM" id="SSF52540">
    <property type="entry name" value="P-loop containing nucleoside triphosphate hydrolases"/>
    <property type="match status" value="1"/>
</dbReference>
<evidence type="ECO:0000256" key="22">
    <source>
        <dbReference type="ARBA" id="ARBA00023134"/>
    </source>
</evidence>
<evidence type="ECO:0000256" key="16">
    <source>
        <dbReference type="ARBA" id="ARBA00022741"/>
    </source>
</evidence>
<dbReference type="GO" id="GO:0016020">
    <property type="term" value="C:membrane"/>
    <property type="evidence" value="ECO:0007669"/>
    <property type="project" value="UniProtKB-SubCell"/>
</dbReference>
<comment type="function">
    <text evidence="28">PPIases accelerate the folding of proteins during protein synthesis.</text>
</comment>
<feature type="binding site" evidence="31">
    <location>
        <position position="479"/>
    </location>
    <ligand>
        <name>Mg(2+)</name>
        <dbReference type="ChEBI" id="CHEBI:18420"/>
    </ligand>
</feature>
<dbReference type="Gene3D" id="3.40.50.300">
    <property type="entry name" value="P-loop containing nucleotide triphosphate hydrolases"/>
    <property type="match status" value="1"/>
</dbReference>
<keyword evidence="24" id="KW-1015">Disulfide bond</keyword>
<keyword evidence="22 30" id="KW-0342">GTP-binding</keyword>
<keyword evidence="14" id="KW-0519">Myristate</keyword>
<dbReference type="InterPro" id="IPR027417">
    <property type="entry name" value="P-loop_NTPase"/>
</dbReference>
<evidence type="ECO:0000256" key="34">
    <source>
        <dbReference type="SAM" id="MobiDB-lite"/>
    </source>
</evidence>
<dbReference type="FunFam" id="3.30.2460.20:FF:000001">
    <property type="entry name" value="Wnt homolog"/>
    <property type="match status" value="1"/>
</dbReference>
<evidence type="ECO:0000256" key="33">
    <source>
        <dbReference type="RuleBase" id="RU003500"/>
    </source>
</evidence>
<dbReference type="Proteomes" id="UP000664991">
    <property type="component" value="Unassembled WGS sequence"/>
</dbReference>
<dbReference type="GO" id="GO:0016192">
    <property type="term" value="P:vesicle-mediated transport"/>
    <property type="evidence" value="ECO:0007669"/>
    <property type="project" value="UniProtKB-KW"/>
</dbReference>
<evidence type="ECO:0000256" key="10">
    <source>
        <dbReference type="ARBA" id="ARBA00022525"/>
    </source>
</evidence>
<proteinExistence type="inferred from homology"/>
<sequence>MREQPRPRPPPSGLAGLLFLALCSRALGNEILGLKLPGGGEPPLTANTVCLTLSGLSKRQLGLCLRSPDVTASALQGLHIAVHECQHQLRDQRWNCSALEGGGRLPHHSAILKRGFRESAFSFSMLAAGVMHAVATACSLGKLVSCGCGWKGSGEQDRLRAKLLQLQALSRGKSFPHSLPSTGPGSGPSPGPQDTWEWGGCNHDMDFGEKFSRDFLDSREAPRDIQARMRIHNNRVGRQVVTENLKRKCKCHGTSGSCQFKTCWRAAPEFRAVGTALRERLGRAIFIDAHNRNSGAFQPRLRPRRLSGELVYFEKSPDFCERDPAVGSPGTRGRACNKTSRLLDGCGSLCCGRGHNVLRQTRVERCHCRFHWCCYVLCEECKVTEWVNVYSSPHIGPRPDFASNTDCFCCSRCHGDESREICRSPKATAVIMGNIFGNLLKSLIGKKEMRILMVGLDAAGKTTILYKLKLGEIVTTIPTIGFNVETVEYKNISFTVWDVGGQDKIRPLWRHYFQNTQGLIFVVDSNDRERVNEAREELMRMLAEDELRDAVLLVFANKQDLPNAMNAAEITDKLGLHSLRHRNWGAVCRAEAGSETESPVRTLQVETLVEPPEPCAEPAAFGDTLHIHYSGSLVDGRIFDTSLTRDPLVIELGQKQVIPGLEQSLLDMCVGEKRRVIIPSHLAYGKRGFPPSIPADAELHFDVELIALIRANYWQKLVKGIFPLVGMAMVPALLGLIGYHLYRKASSPKISKKKLKEEKRNKSKKK</sequence>
<comment type="caution">
    <text evidence="38">The sequence shown here is derived from an EMBL/GenBank/DDBJ whole genome shotgun (WGS) entry which is preliminary data.</text>
</comment>
<evidence type="ECO:0000256" key="28">
    <source>
        <dbReference type="ARBA" id="ARBA00055986"/>
    </source>
</evidence>
<evidence type="ECO:0000256" key="31">
    <source>
        <dbReference type="PIRSR" id="PIRSR606689-2"/>
    </source>
</evidence>
<dbReference type="Pfam" id="PF00110">
    <property type="entry name" value="wnt"/>
    <property type="match status" value="1"/>
</dbReference>
<evidence type="ECO:0000256" key="20">
    <source>
        <dbReference type="ARBA" id="ARBA00023034"/>
    </source>
</evidence>
<evidence type="ECO:0000256" key="18">
    <source>
        <dbReference type="ARBA" id="ARBA00022927"/>
    </source>
</evidence>
<dbReference type="SUPFAM" id="SSF54534">
    <property type="entry name" value="FKBP-like"/>
    <property type="match status" value="1"/>
</dbReference>
<evidence type="ECO:0000256" key="35">
    <source>
        <dbReference type="SAM" id="Phobius"/>
    </source>
</evidence>
<dbReference type="GO" id="GO:0005794">
    <property type="term" value="C:Golgi apparatus"/>
    <property type="evidence" value="ECO:0007669"/>
    <property type="project" value="UniProtKB-SubCell"/>
</dbReference>
<evidence type="ECO:0000256" key="13">
    <source>
        <dbReference type="ARBA" id="ARBA00022692"/>
    </source>
</evidence>
<feature type="binding site" evidence="30">
    <location>
        <position position="501"/>
    </location>
    <ligand>
        <name>GTP</name>
        <dbReference type="ChEBI" id="CHEBI:37565"/>
    </ligand>
</feature>
<dbReference type="SMART" id="SM00178">
    <property type="entry name" value="SAR"/>
    <property type="match status" value="1"/>
</dbReference>
<keyword evidence="19 35" id="KW-1133">Transmembrane helix</keyword>
<dbReference type="GO" id="GO:0048513">
    <property type="term" value="P:animal organ development"/>
    <property type="evidence" value="ECO:0007669"/>
    <property type="project" value="UniProtKB-ARBA"/>
</dbReference>
<evidence type="ECO:0000256" key="7">
    <source>
        <dbReference type="ARBA" id="ARBA00010290"/>
    </source>
</evidence>
<keyword evidence="25" id="KW-0325">Glycoprotein</keyword>
<evidence type="ECO:0000256" key="30">
    <source>
        <dbReference type="PIRSR" id="PIRSR606689-1"/>
    </source>
</evidence>
<dbReference type="InterPro" id="IPR018161">
    <property type="entry name" value="Wnt_CS"/>
</dbReference>
<dbReference type="InterPro" id="IPR005817">
    <property type="entry name" value="Wnt"/>
</dbReference>
<dbReference type="GO" id="GO:0005109">
    <property type="term" value="F:frizzled binding"/>
    <property type="evidence" value="ECO:0007669"/>
    <property type="project" value="TreeGrafter"/>
</dbReference>
<dbReference type="GO" id="GO:0046872">
    <property type="term" value="F:metal ion binding"/>
    <property type="evidence" value="ECO:0007669"/>
    <property type="project" value="UniProtKB-KW"/>
</dbReference>
<dbReference type="GO" id="GO:0003924">
    <property type="term" value="F:GTPase activity"/>
    <property type="evidence" value="ECO:0007669"/>
    <property type="project" value="InterPro"/>
</dbReference>
<evidence type="ECO:0000256" key="5">
    <source>
        <dbReference type="ARBA" id="ARBA00005683"/>
    </source>
</evidence>
<feature type="transmembrane region" description="Helical" evidence="35">
    <location>
        <begin position="720"/>
        <end position="742"/>
    </location>
</feature>
<dbReference type="FunFam" id="3.10.50.40:FF:000048">
    <property type="entry name" value="Peptidylprolyl isomerase"/>
    <property type="match status" value="1"/>
</dbReference>
<keyword evidence="31" id="KW-0479">Metal-binding</keyword>
<keyword evidence="10" id="KW-0964">Secreted</keyword>
<dbReference type="SMART" id="SM00175">
    <property type="entry name" value="RAB"/>
    <property type="match status" value="1"/>
</dbReference>
<evidence type="ECO:0000256" key="23">
    <source>
        <dbReference type="ARBA" id="ARBA00023136"/>
    </source>
</evidence>
<feature type="domain" description="PPIase FKBP-type" evidence="37">
    <location>
        <begin position="622"/>
        <end position="709"/>
    </location>
</feature>
<feature type="signal peptide" evidence="36">
    <location>
        <begin position="1"/>
        <end position="28"/>
    </location>
</feature>
<evidence type="ECO:0000256" key="21">
    <source>
        <dbReference type="ARBA" id="ARBA00023110"/>
    </source>
</evidence>
<dbReference type="AlphaFoldDB" id="A0A836AGZ5"/>
<evidence type="ECO:0000256" key="14">
    <source>
        <dbReference type="ARBA" id="ARBA00022707"/>
    </source>
</evidence>
<dbReference type="InterPro" id="IPR046357">
    <property type="entry name" value="PPIase_dom_sf"/>
</dbReference>
<evidence type="ECO:0000256" key="19">
    <source>
        <dbReference type="ARBA" id="ARBA00022989"/>
    </source>
</evidence>
<evidence type="ECO:0000256" key="36">
    <source>
        <dbReference type="SAM" id="SignalP"/>
    </source>
</evidence>
<keyword evidence="13 35" id="KW-0812">Transmembrane</keyword>
<keyword evidence="23 35" id="KW-0472">Membrane</keyword>
<dbReference type="InterPro" id="IPR006689">
    <property type="entry name" value="Small_GTPase_ARF/SAR"/>
</dbReference>
<evidence type="ECO:0000256" key="3">
    <source>
        <dbReference type="ARBA" id="ARBA00004498"/>
    </source>
</evidence>
<accession>A0A836AGZ5</accession>
<dbReference type="NCBIfam" id="TIGR00231">
    <property type="entry name" value="small_GTP"/>
    <property type="match status" value="1"/>
</dbReference>
<dbReference type="Pfam" id="PF00254">
    <property type="entry name" value="FKBP_C"/>
    <property type="match status" value="1"/>
</dbReference>
<comment type="similarity">
    <text evidence="7">Belongs to the small GTPase superfamily. Arf family.</text>
</comment>
<dbReference type="Gene3D" id="3.30.2460.20">
    <property type="match status" value="1"/>
</dbReference>
<comment type="catalytic activity">
    <reaction evidence="1 32">
        <text>[protein]-peptidylproline (omega=180) = [protein]-peptidylproline (omega=0)</text>
        <dbReference type="Rhea" id="RHEA:16237"/>
        <dbReference type="Rhea" id="RHEA-COMP:10747"/>
        <dbReference type="Rhea" id="RHEA-COMP:10748"/>
        <dbReference type="ChEBI" id="CHEBI:83833"/>
        <dbReference type="ChEBI" id="CHEBI:83834"/>
        <dbReference type="EC" id="5.2.1.8"/>
    </reaction>
</comment>
<evidence type="ECO:0000256" key="26">
    <source>
        <dbReference type="ARBA" id="ARBA00023235"/>
    </source>
</evidence>
<dbReference type="PROSITE" id="PS51417">
    <property type="entry name" value="ARF"/>
    <property type="match status" value="1"/>
</dbReference>
<feature type="binding site" evidence="30">
    <location>
        <begin position="455"/>
        <end position="462"/>
    </location>
    <ligand>
        <name>GTP</name>
        <dbReference type="ChEBI" id="CHEBI:37565"/>
    </ligand>
</feature>
<dbReference type="GO" id="GO:0003755">
    <property type="term" value="F:peptidyl-prolyl cis-trans isomerase activity"/>
    <property type="evidence" value="ECO:0007669"/>
    <property type="project" value="UniProtKB-KW"/>
</dbReference>